<organism evidence="1 2">
    <name type="scientific">Variovorax paradoxus</name>
    <dbReference type="NCBI Taxonomy" id="34073"/>
    <lineage>
        <taxon>Bacteria</taxon>
        <taxon>Pseudomonadati</taxon>
        <taxon>Pseudomonadota</taxon>
        <taxon>Betaproteobacteria</taxon>
        <taxon>Burkholderiales</taxon>
        <taxon>Comamonadaceae</taxon>
        <taxon>Variovorax</taxon>
    </lineage>
</organism>
<sequence>MSRVTISTAPCDPSASLVSDVRRITKLGVLDVRDRLSAGEPLFDQELFGNRTEDVFAKARALLSALEYGGHQPLVSEAGRPITPQILRNIFQASEEEAEELRRLDDLGHV</sequence>
<protein>
    <submittedName>
        <fullName evidence="1">Uncharacterized protein</fullName>
    </submittedName>
</protein>
<dbReference type="AlphaFoldDB" id="A0AAE3Y541"/>
<evidence type="ECO:0000313" key="2">
    <source>
        <dbReference type="Proteomes" id="UP001184828"/>
    </source>
</evidence>
<dbReference type="Proteomes" id="UP001184828">
    <property type="component" value="Unassembled WGS sequence"/>
</dbReference>
<dbReference type="RefSeq" id="WP_145747688.1">
    <property type="nucleotide sequence ID" value="NZ_JAUSRU010000014.1"/>
</dbReference>
<comment type="caution">
    <text evidence="1">The sequence shown here is derived from an EMBL/GenBank/DDBJ whole genome shotgun (WGS) entry which is preliminary data.</text>
</comment>
<dbReference type="EMBL" id="JAVDQZ010000011">
    <property type="protein sequence ID" value="MDR6429837.1"/>
    <property type="molecule type" value="Genomic_DNA"/>
</dbReference>
<name>A0AAE3Y541_VARPD</name>
<gene>
    <name evidence="1" type="ORF">J2738_006011</name>
</gene>
<reference evidence="1" key="1">
    <citation type="submission" date="2023-07" db="EMBL/GenBank/DDBJ databases">
        <title>Sorghum-associated microbial communities from plants grown in Nebraska, USA.</title>
        <authorList>
            <person name="Schachtman D."/>
        </authorList>
    </citation>
    <scope>NUCLEOTIDE SEQUENCE</scope>
    <source>
        <strain evidence="1">DS2114</strain>
    </source>
</reference>
<evidence type="ECO:0000313" key="1">
    <source>
        <dbReference type="EMBL" id="MDR6429837.1"/>
    </source>
</evidence>
<proteinExistence type="predicted"/>
<accession>A0AAE3Y541</accession>